<protein>
    <submittedName>
        <fullName evidence="1">Uncharacterized protein</fullName>
    </submittedName>
</protein>
<organism evidence="1 2">
    <name type="scientific">Crossiella cryophila</name>
    <dbReference type="NCBI Taxonomy" id="43355"/>
    <lineage>
        <taxon>Bacteria</taxon>
        <taxon>Bacillati</taxon>
        <taxon>Actinomycetota</taxon>
        <taxon>Actinomycetes</taxon>
        <taxon>Pseudonocardiales</taxon>
        <taxon>Pseudonocardiaceae</taxon>
        <taxon>Crossiella</taxon>
    </lineage>
</organism>
<sequence length="413" mass="45016">MHDGEVIPDALVLSHREQWHRLARDVPEALGTAVLAGDPCLDRLRASAFLRERYRERLGVRPHQQLVVISSTWFSRSVFGSWPDLFRQLIAELPADEYRVAAILHPHVWFGHSPHQLRLWLADCLRAGLLLVPPVEGWGATLVAADVVVGDHGAVTTYAAALDHPVLLAAFPETDVAPGTCVHELGRRAPLLDRDRPLRPQLDQVIAGFRPGQHRAVADLVTDLPGEAAARHRALAYELLGLAEPAEPVLTPPLDPDRLVPDTHGKPGSALAFRVTGGRRADGVVTLRRHPADVFRARPLAAPRLTDQHLVVHTEHPDPALRQAAEIVFCHPAELGGGPEILLAANPFCTMLAELTAEGCLLHHRDGTRSRLTPEAAVDPLVLASAAFLHEQLPARFVVQVAAQRVVVRVTPG</sequence>
<dbReference type="RefSeq" id="WP_185000706.1">
    <property type="nucleotide sequence ID" value="NZ_JACHMH010000001.1"/>
</dbReference>
<dbReference type="EMBL" id="JACHMH010000001">
    <property type="protein sequence ID" value="MBB4674605.1"/>
    <property type="molecule type" value="Genomic_DNA"/>
</dbReference>
<dbReference type="Proteomes" id="UP000533598">
    <property type="component" value="Unassembled WGS sequence"/>
</dbReference>
<evidence type="ECO:0000313" key="1">
    <source>
        <dbReference type="EMBL" id="MBB4674605.1"/>
    </source>
</evidence>
<accession>A0A7W7C4W9</accession>
<reference evidence="1 2" key="1">
    <citation type="submission" date="2020-08" db="EMBL/GenBank/DDBJ databases">
        <title>Sequencing the genomes of 1000 actinobacteria strains.</title>
        <authorList>
            <person name="Klenk H.-P."/>
        </authorList>
    </citation>
    <scope>NUCLEOTIDE SEQUENCE [LARGE SCALE GENOMIC DNA]</scope>
    <source>
        <strain evidence="1 2">DSM 44230</strain>
    </source>
</reference>
<keyword evidence="2" id="KW-1185">Reference proteome</keyword>
<comment type="caution">
    <text evidence="1">The sequence shown here is derived from an EMBL/GenBank/DDBJ whole genome shotgun (WGS) entry which is preliminary data.</text>
</comment>
<gene>
    <name evidence="1" type="ORF">HNR67_000723</name>
</gene>
<evidence type="ECO:0000313" key="2">
    <source>
        <dbReference type="Proteomes" id="UP000533598"/>
    </source>
</evidence>
<name>A0A7W7C4W9_9PSEU</name>
<proteinExistence type="predicted"/>
<dbReference type="AlphaFoldDB" id="A0A7W7C4W9"/>